<evidence type="ECO:0000313" key="3">
    <source>
        <dbReference type="Proteomes" id="UP000647587"/>
    </source>
</evidence>
<gene>
    <name evidence="2" type="ORF">GCM10008955_41570</name>
</gene>
<reference evidence="3" key="1">
    <citation type="journal article" date="2019" name="Int. J. Syst. Evol. Microbiol.">
        <title>The Global Catalogue of Microorganisms (GCM) 10K type strain sequencing project: providing services to taxonomists for standard genome sequencing and annotation.</title>
        <authorList>
            <consortium name="The Broad Institute Genomics Platform"/>
            <consortium name="The Broad Institute Genome Sequencing Center for Infectious Disease"/>
            <person name="Wu L."/>
            <person name="Ma J."/>
        </authorList>
    </citation>
    <scope>NUCLEOTIDE SEQUENCE [LARGE SCALE GENOMIC DNA]</scope>
    <source>
        <strain evidence="3">JCM 30331</strain>
    </source>
</reference>
<proteinExistence type="predicted"/>
<evidence type="ECO:0000313" key="2">
    <source>
        <dbReference type="EMBL" id="GGK43513.1"/>
    </source>
</evidence>
<protein>
    <submittedName>
        <fullName evidence="2">Uncharacterized protein</fullName>
    </submittedName>
</protein>
<name>A0ABQ2F256_9DEIO</name>
<evidence type="ECO:0000256" key="1">
    <source>
        <dbReference type="SAM" id="MobiDB-lite"/>
    </source>
</evidence>
<dbReference type="RefSeq" id="WP_386841024.1">
    <property type="nucleotide sequence ID" value="NZ_JBHUEV010000004.1"/>
</dbReference>
<organism evidence="2 3">
    <name type="scientific">Deinococcus malanensis</name>
    <dbReference type="NCBI Taxonomy" id="1706855"/>
    <lineage>
        <taxon>Bacteria</taxon>
        <taxon>Thermotogati</taxon>
        <taxon>Deinococcota</taxon>
        <taxon>Deinococci</taxon>
        <taxon>Deinococcales</taxon>
        <taxon>Deinococcaceae</taxon>
        <taxon>Deinococcus</taxon>
    </lineage>
</organism>
<dbReference type="Proteomes" id="UP000647587">
    <property type="component" value="Unassembled WGS sequence"/>
</dbReference>
<sequence>MLTRTPELPYAFIQKAGPRQDITFHFDDTHPALSPDVRSGQLDRLRVVASKVEAPADPDGRSAPVVTRVRDPTRPH</sequence>
<comment type="caution">
    <text evidence="2">The sequence shown here is derived from an EMBL/GenBank/DDBJ whole genome shotgun (WGS) entry which is preliminary data.</text>
</comment>
<accession>A0ABQ2F256</accession>
<keyword evidence="3" id="KW-1185">Reference proteome</keyword>
<dbReference type="EMBL" id="BMPP01000040">
    <property type="protein sequence ID" value="GGK43513.1"/>
    <property type="molecule type" value="Genomic_DNA"/>
</dbReference>
<feature type="region of interest" description="Disordered" evidence="1">
    <location>
        <begin position="53"/>
        <end position="76"/>
    </location>
</feature>